<feature type="domain" description="ABM" evidence="1">
    <location>
        <begin position="2"/>
        <end position="91"/>
    </location>
</feature>
<dbReference type="AlphaFoldDB" id="A0A381S3V6"/>
<dbReference type="PANTHER" id="PTHR37811">
    <property type="entry name" value="BLL5343 PROTEIN"/>
    <property type="match status" value="1"/>
</dbReference>
<dbReference type="PANTHER" id="PTHR37811:SF2">
    <property type="entry name" value="ABM DOMAIN-CONTAINING PROTEIN"/>
    <property type="match status" value="1"/>
</dbReference>
<organism evidence="2">
    <name type="scientific">marine metagenome</name>
    <dbReference type="NCBI Taxonomy" id="408172"/>
    <lineage>
        <taxon>unclassified sequences</taxon>
        <taxon>metagenomes</taxon>
        <taxon>ecological metagenomes</taxon>
    </lineage>
</organism>
<dbReference type="PROSITE" id="PS51725">
    <property type="entry name" value="ABM"/>
    <property type="match status" value="1"/>
</dbReference>
<dbReference type="InterPro" id="IPR052936">
    <property type="entry name" value="Jasmonate_Hydroxylase-like"/>
</dbReference>
<dbReference type="InterPro" id="IPR011008">
    <property type="entry name" value="Dimeric_a/b-barrel"/>
</dbReference>
<gene>
    <name evidence="2" type="ORF">METZ01_LOCUS51630</name>
</gene>
<dbReference type="SUPFAM" id="SSF54909">
    <property type="entry name" value="Dimeric alpha+beta barrel"/>
    <property type="match status" value="1"/>
</dbReference>
<proteinExistence type="predicted"/>
<dbReference type="Pfam" id="PF03992">
    <property type="entry name" value="ABM"/>
    <property type="match status" value="1"/>
</dbReference>
<dbReference type="InterPro" id="IPR007138">
    <property type="entry name" value="ABM_dom"/>
</dbReference>
<sequence length="101" mass="11801">MVVVIFEFETDSARQDRYFELATVLRDEVEKIEGFVSVERFENIHEPGCFVSISTWENMEAARAWKEHVEHSSAQQEAKSTGIFKHYRIRVAEVVRDYGSD</sequence>
<name>A0A381S3V6_9ZZZZ</name>
<protein>
    <recommendedName>
        <fullName evidence="1">ABM domain-containing protein</fullName>
    </recommendedName>
</protein>
<accession>A0A381S3V6</accession>
<reference evidence="2" key="1">
    <citation type="submission" date="2018-05" db="EMBL/GenBank/DDBJ databases">
        <authorList>
            <person name="Lanie J.A."/>
            <person name="Ng W.-L."/>
            <person name="Kazmierczak K.M."/>
            <person name="Andrzejewski T.M."/>
            <person name="Davidsen T.M."/>
            <person name="Wayne K.J."/>
            <person name="Tettelin H."/>
            <person name="Glass J.I."/>
            <person name="Rusch D."/>
            <person name="Podicherti R."/>
            <person name="Tsui H.-C.T."/>
            <person name="Winkler M.E."/>
        </authorList>
    </citation>
    <scope>NUCLEOTIDE SEQUENCE</scope>
</reference>
<evidence type="ECO:0000313" key="2">
    <source>
        <dbReference type="EMBL" id="SUZ98776.1"/>
    </source>
</evidence>
<dbReference type="EMBL" id="UINC01002637">
    <property type="protein sequence ID" value="SUZ98776.1"/>
    <property type="molecule type" value="Genomic_DNA"/>
</dbReference>
<dbReference type="Gene3D" id="3.30.70.100">
    <property type="match status" value="1"/>
</dbReference>
<evidence type="ECO:0000259" key="1">
    <source>
        <dbReference type="PROSITE" id="PS51725"/>
    </source>
</evidence>